<comment type="caution">
    <text evidence="4">The sequence shown here is derived from an EMBL/GenBank/DDBJ whole genome shotgun (WGS) entry which is preliminary data.</text>
</comment>
<evidence type="ECO:0000313" key="4">
    <source>
        <dbReference type="EMBL" id="MFD2263979.1"/>
    </source>
</evidence>
<dbReference type="PANTHER" id="PTHR44591">
    <property type="entry name" value="STRESS RESPONSE REGULATOR PROTEIN 1"/>
    <property type="match status" value="1"/>
</dbReference>
<dbReference type="EMBL" id="JBHUIP010000012">
    <property type="protein sequence ID" value="MFD2263979.1"/>
    <property type="molecule type" value="Genomic_DNA"/>
</dbReference>
<evidence type="ECO:0000313" key="5">
    <source>
        <dbReference type="Proteomes" id="UP001597295"/>
    </source>
</evidence>
<evidence type="ECO:0000256" key="2">
    <source>
        <dbReference type="PROSITE-ProRule" id="PRU00169"/>
    </source>
</evidence>
<dbReference type="InterPro" id="IPR001789">
    <property type="entry name" value="Sig_transdc_resp-reg_receiver"/>
</dbReference>
<dbReference type="SUPFAM" id="SSF52172">
    <property type="entry name" value="CheY-like"/>
    <property type="match status" value="1"/>
</dbReference>
<organism evidence="4 5">
    <name type="scientific">Lacibacterium aquatile</name>
    <dbReference type="NCBI Taxonomy" id="1168082"/>
    <lineage>
        <taxon>Bacteria</taxon>
        <taxon>Pseudomonadati</taxon>
        <taxon>Pseudomonadota</taxon>
        <taxon>Alphaproteobacteria</taxon>
        <taxon>Rhodospirillales</taxon>
        <taxon>Rhodospirillaceae</taxon>
    </lineage>
</organism>
<sequence length="120" mass="13007">MRILIVEDEMITAMHLEDLAIELGHTVVGTAQTASAAVSAADSFRPDLVLIDLRLAHGTDGVEAAMEIRRRQNIPSIFISGKLDDASRKRAAPARPLGYITKPFTREDLALALAEAQSQI</sequence>
<evidence type="ECO:0000259" key="3">
    <source>
        <dbReference type="PROSITE" id="PS50110"/>
    </source>
</evidence>
<evidence type="ECO:0000256" key="1">
    <source>
        <dbReference type="ARBA" id="ARBA00022553"/>
    </source>
</evidence>
<protein>
    <submittedName>
        <fullName evidence="4">Response regulator</fullName>
    </submittedName>
</protein>
<proteinExistence type="predicted"/>
<dbReference type="Gene3D" id="3.40.50.2300">
    <property type="match status" value="1"/>
</dbReference>
<dbReference type="InterPro" id="IPR050595">
    <property type="entry name" value="Bact_response_regulator"/>
</dbReference>
<dbReference type="SMART" id="SM00448">
    <property type="entry name" value="REC"/>
    <property type="match status" value="1"/>
</dbReference>
<name>A0ABW5DU54_9PROT</name>
<dbReference type="Pfam" id="PF00072">
    <property type="entry name" value="Response_reg"/>
    <property type="match status" value="1"/>
</dbReference>
<feature type="modified residue" description="4-aspartylphosphate" evidence="2">
    <location>
        <position position="52"/>
    </location>
</feature>
<gene>
    <name evidence="4" type="ORF">ACFSM5_13840</name>
</gene>
<dbReference type="PROSITE" id="PS50110">
    <property type="entry name" value="RESPONSE_REGULATORY"/>
    <property type="match status" value="1"/>
</dbReference>
<keyword evidence="1 2" id="KW-0597">Phosphoprotein</keyword>
<dbReference type="InterPro" id="IPR011006">
    <property type="entry name" value="CheY-like_superfamily"/>
</dbReference>
<dbReference type="Proteomes" id="UP001597295">
    <property type="component" value="Unassembled WGS sequence"/>
</dbReference>
<accession>A0ABW5DU54</accession>
<feature type="domain" description="Response regulatory" evidence="3">
    <location>
        <begin position="2"/>
        <end position="117"/>
    </location>
</feature>
<dbReference type="PANTHER" id="PTHR44591:SF3">
    <property type="entry name" value="RESPONSE REGULATORY DOMAIN-CONTAINING PROTEIN"/>
    <property type="match status" value="1"/>
</dbReference>
<reference evidence="5" key="1">
    <citation type="journal article" date="2019" name="Int. J. Syst. Evol. Microbiol.">
        <title>The Global Catalogue of Microorganisms (GCM) 10K type strain sequencing project: providing services to taxonomists for standard genome sequencing and annotation.</title>
        <authorList>
            <consortium name="The Broad Institute Genomics Platform"/>
            <consortium name="The Broad Institute Genome Sequencing Center for Infectious Disease"/>
            <person name="Wu L."/>
            <person name="Ma J."/>
        </authorList>
    </citation>
    <scope>NUCLEOTIDE SEQUENCE [LARGE SCALE GENOMIC DNA]</scope>
    <source>
        <strain evidence="5">CGMCC 1.19062</strain>
    </source>
</reference>
<dbReference type="RefSeq" id="WP_379877021.1">
    <property type="nucleotide sequence ID" value="NZ_JBHUIP010000012.1"/>
</dbReference>
<keyword evidence="5" id="KW-1185">Reference proteome</keyword>